<dbReference type="STRING" id="1121477.SAMN02745223_04100"/>
<evidence type="ECO:0000259" key="1">
    <source>
        <dbReference type="Pfam" id="PF21839"/>
    </source>
</evidence>
<reference evidence="2 4" key="1">
    <citation type="submission" date="2015-03" db="EMBL/GenBank/DDBJ databases">
        <authorList>
            <person name="Hassan Y.I."/>
            <person name="Lepp D."/>
            <person name="Zhou T."/>
        </authorList>
    </citation>
    <scope>NUCLEOTIDE SEQUENCE [LARGE SCALE GENOMIC DNA]</scope>
    <source>
        <strain evidence="2 4">DSM 17137</strain>
    </source>
</reference>
<dbReference type="InterPro" id="IPR054193">
    <property type="entry name" value="DUF6898"/>
</dbReference>
<organism evidence="2 4">
    <name type="scientific">Devosia limi DSM 17137</name>
    <dbReference type="NCBI Taxonomy" id="1121477"/>
    <lineage>
        <taxon>Bacteria</taxon>
        <taxon>Pseudomonadati</taxon>
        <taxon>Pseudomonadota</taxon>
        <taxon>Alphaproteobacteria</taxon>
        <taxon>Hyphomicrobiales</taxon>
        <taxon>Devosiaceae</taxon>
        <taxon>Devosia</taxon>
    </lineage>
</organism>
<evidence type="ECO:0000313" key="5">
    <source>
        <dbReference type="Proteomes" id="UP000184533"/>
    </source>
</evidence>
<name>A0A0F5LPC3_9HYPH</name>
<dbReference type="OrthoDB" id="8454594at2"/>
<accession>A0A0F5LPC3</accession>
<protein>
    <recommendedName>
        <fullName evidence="1">DUF6898 domain-containing protein</fullName>
    </recommendedName>
</protein>
<reference evidence="3 5" key="2">
    <citation type="submission" date="2016-11" db="EMBL/GenBank/DDBJ databases">
        <authorList>
            <person name="Jaros S."/>
            <person name="Januszkiewicz K."/>
            <person name="Wedrychowicz H."/>
        </authorList>
    </citation>
    <scope>NUCLEOTIDE SEQUENCE [LARGE SCALE GENOMIC DNA]</scope>
    <source>
        <strain evidence="3 5">DSM 17137</strain>
    </source>
</reference>
<dbReference type="AlphaFoldDB" id="A0A0F5LPC3"/>
<feature type="domain" description="DUF6898" evidence="1">
    <location>
        <begin position="4"/>
        <end position="57"/>
    </location>
</feature>
<dbReference type="Proteomes" id="UP000184533">
    <property type="component" value="Unassembled WGS sequence"/>
</dbReference>
<evidence type="ECO:0000313" key="2">
    <source>
        <dbReference type="EMBL" id="KKB84009.1"/>
    </source>
</evidence>
<dbReference type="PATRIC" id="fig|1121477.3.peg.3681"/>
<gene>
    <name evidence="3" type="ORF">SAMN02745223_04100</name>
    <name evidence="2" type="ORF">VW29_12635</name>
</gene>
<dbReference type="Pfam" id="PF21839">
    <property type="entry name" value="DUF6898"/>
    <property type="match status" value="1"/>
</dbReference>
<dbReference type="RefSeq" id="WP_046135627.1">
    <property type="nucleotide sequence ID" value="NZ_FQVC01000021.1"/>
</dbReference>
<dbReference type="EMBL" id="LAJF01000085">
    <property type="protein sequence ID" value="KKB84009.1"/>
    <property type="molecule type" value="Genomic_DNA"/>
</dbReference>
<sequence length="73" mass="7958">MTESQIFFEFVQVGQQMRVAAIDSATGVEVIVITPISANRIQMQQLALAKLRRKLGEETAAPVVRAVTPGKFA</sequence>
<keyword evidence="4" id="KW-1185">Reference proteome</keyword>
<evidence type="ECO:0000313" key="3">
    <source>
        <dbReference type="EMBL" id="SHF99646.1"/>
    </source>
</evidence>
<evidence type="ECO:0000313" key="4">
    <source>
        <dbReference type="Proteomes" id="UP000033608"/>
    </source>
</evidence>
<dbReference type="EMBL" id="FQVC01000021">
    <property type="protein sequence ID" value="SHF99646.1"/>
    <property type="molecule type" value="Genomic_DNA"/>
</dbReference>
<dbReference type="Proteomes" id="UP000033608">
    <property type="component" value="Unassembled WGS sequence"/>
</dbReference>
<proteinExistence type="predicted"/>